<dbReference type="InterPro" id="IPR051910">
    <property type="entry name" value="ComF/GntX_DNA_util-trans"/>
</dbReference>
<dbReference type="PANTHER" id="PTHR47505">
    <property type="entry name" value="DNA UTILIZATION PROTEIN YHGH"/>
    <property type="match status" value="1"/>
</dbReference>
<sequence>MAREQLRNLPVKVAGVALDFLLPLRCISCGSRVATKNTLCAICWQEMPFIDKPWCHRLGSPFSYDVGEAAWSPRAIANPPVFERLRAAALYEGPARDLVLALKFSKRRELAEPMARWMARNGQEFLSPDSVIVPVPLHWLRLVSRRFNQSADLAKEIAAGCGGSFEPEMLKRRKRTRQQVGLSAEERRKNVRSAFVVDPRRGTQLQGRHVVLIDDVMTTGSTISACSKTLLSAGARSVDVLTFALADPSLRT</sequence>
<dbReference type="InterPro" id="IPR000836">
    <property type="entry name" value="PRTase_dom"/>
</dbReference>
<keyword evidence="5" id="KW-1185">Reference proteome</keyword>
<feature type="domain" description="Double zinc ribbon" evidence="3">
    <location>
        <begin position="17"/>
        <end position="65"/>
    </location>
</feature>
<dbReference type="RefSeq" id="WP_152499713.1">
    <property type="nucleotide sequence ID" value="NZ_CP120863.1"/>
</dbReference>
<gene>
    <name evidence="4" type="ORF">K1718_04255</name>
</gene>
<proteinExistence type="inferred from homology"/>
<evidence type="ECO:0000256" key="1">
    <source>
        <dbReference type="ARBA" id="ARBA00008007"/>
    </source>
</evidence>
<dbReference type="Gene3D" id="3.40.50.2020">
    <property type="match status" value="1"/>
</dbReference>
<protein>
    <submittedName>
        <fullName evidence="4">ComF family protein</fullName>
    </submittedName>
</protein>
<reference evidence="4 5" key="1">
    <citation type="submission" date="2023-03" db="EMBL/GenBank/DDBJ databases">
        <title>Roseibium porphyridii sp. nov. and Roseibium rhodosorbium sp. nov. isolated from marine algae, Porphyridium cruentum and Rhodosorus marinus, respectively.</title>
        <authorList>
            <person name="Lee M.W."/>
            <person name="Choi B.J."/>
            <person name="Lee J.K."/>
            <person name="Choi D.G."/>
            <person name="Baek J.H."/>
            <person name="Bayburt H."/>
            <person name="Kim J.M."/>
            <person name="Han D.M."/>
            <person name="Kim K.H."/>
            <person name="Jeon C.O."/>
        </authorList>
    </citation>
    <scope>NUCLEOTIDE SEQUENCE [LARGE SCALE GENOMIC DNA]</scope>
    <source>
        <strain evidence="4 5">KMA01</strain>
    </source>
</reference>
<dbReference type="Proteomes" id="UP001209803">
    <property type="component" value="Chromosome"/>
</dbReference>
<dbReference type="CDD" id="cd06223">
    <property type="entry name" value="PRTases_typeI"/>
    <property type="match status" value="1"/>
</dbReference>
<dbReference type="EMBL" id="CP120863">
    <property type="protein sequence ID" value="WFE90572.1"/>
    <property type="molecule type" value="Genomic_DNA"/>
</dbReference>
<evidence type="ECO:0000259" key="3">
    <source>
        <dbReference type="Pfam" id="PF18912"/>
    </source>
</evidence>
<evidence type="ECO:0000259" key="2">
    <source>
        <dbReference type="Pfam" id="PF00156"/>
    </source>
</evidence>
<evidence type="ECO:0000313" key="5">
    <source>
        <dbReference type="Proteomes" id="UP001209803"/>
    </source>
</evidence>
<accession>A0ABY8F8S9</accession>
<name>A0ABY8F8S9_9HYPH</name>
<dbReference type="InterPro" id="IPR044005">
    <property type="entry name" value="DZR_2"/>
</dbReference>
<comment type="similarity">
    <text evidence="1">Belongs to the ComF/GntX family.</text>
</comment>
<organism evidence="4 5">
    <name type="scientific">Roseibium porphyridii</name>
    <dbReference type="NCBI Taxonomy" id="2866279"/>
    <lineage>
        <taxon>Bacteria</taxon>
        <taxon>Pseudomonadati</taxon>
        <taxon>Pseudomonadota</taxon>
        <taxon>Alphaproteobacteria</taxon>
        <taxon>Hyphomicrobiales</taxon>
        <taxon>Stappiaceae</taxon>
        <taxon>Roseibium</taxon>
    </lineage>
</organism>
<dbReference type="PANTHER" id="PTHR47505:SF1">
    <property type="entry name" value="DNA UTILIZATION PROTEIN YHGH"/>
    <property type="match status" value="1"/>
</dbReference>
<dbReference type="SUPFAM" id="SSF53271">
    <property type="entry name" value="PRTase-like"/>
    <property type="match status" value="1"/>
</dbReference>
<feature type="domain" description="Phosphoribosyltransferase" evidence="2">
    <location>
        <begin position="186"/>
        <end position="244"/>
    </location>
</feature>
<dbReference type="Pfam" id="PF18912">
    <property type="entry name" value="DZR_2"/>
    <property type="match status" value="1"/>
</dbReference>
<dbReference type="Pfam" id="PF00156">
    <property type="entry name" value="Pribosyltran"/>
    <property type="match status" value="1"/>
</dbReference>
<evidence type="ECO:0000313" key="4">
    <source>
        <dbReference type="EMBL" id="WFE90572.1"/>
    </source>
</evidence>
<dbReference type="InterPro" id="IPR029057">
    <property type="entry name" value="PRTase-like"/>
</dbReference>